<dbReference type="Proteomes" id="UP000828941">
    <property type="component" value="Chromosome 7"/>
</dbReference>
<accession>A0ACB9N8D4</accession>
<dbReference type="EMBL" id="CM039432">
    <property type="protein sequence ID" value="KAI4332246.1"/>
    <property type="molecule type" value="Genomic_DNA"/>
</dbReference>
<proteinExistence type="predicted"/>
<evidence type="ECO:0000313" key="1">
    <source>
        <dbReference type="EMBL" id="KAI4332246.1"/>
    </source>
</evidence>
<reference evidence="1 2" key="1">
    <citation type="journal article" date="2022" name="DNA Res.">
        <title>Chromosomal-level genome assembly of the orchid tree Bauhinia variegata (Leguminosae; Cercidoideae) supports the allotetraploid origin hypothesis of Bauhinia.</title>
        <authorList>
            <person name="Zhong Y."/>
            <person name="Chen Y."/>
            <person name="Zheng D."/>
            <person name="Pang J."/>
            <person name="Liu Y."/>
            <person name="Luo S."/>
            <person name="Meng S."/>
            <person name="Qian L."/>
            <person name="Wei D."/>
            <person name="Dai S."/>
            <person name="Zhou R."/>
        </authorList>
    </citation>
    <scope>NUCLEOTIDE SEQUENCE [LARGE SCALE GENOMIC DNA]</scope>
    <source>
        <strain evidence="1">BV-YZ2020</strain>
    </source>
</reference>
<gene>
    <name evidence="1" type="ORF">L6164_017170</name>
</gene>
<name>A0ACB9N8D4_BAUVA</name>
<protein>
    <submittedName>
        <fullName evidence="1">Uncharacterized protein</fullName>
    </submittedName>
</protein>
<keyword evidence="2" id="KW-1185">Reference proteome</keyword>
<organism evidence="1 2">
    <name type="scientific">Bauhinia variegata</name>
    <name type="common">Purple orchid tree</name>
    <name type="synonym">Phanera variegata</name>
    <dbReference type="NCBI Taxonomy" id="167791"/>
    <lineage>
        <taxon>Eukaryota</taxon>
        <taxon>Viridiplantae</taxon>
        <taxon>Streptophyta</taxon>
        <taxon>Embryophyta</taxon>
        <taxon>Tracheophyta</taxon>
        <taxon>Spermatophyta</taxon>
        <taxon>Magnoliopsida</taxon>
        <taxon>eudicotyledons</taxon>
        <taxon>Gunneridae</taxon>
        <taxon>Pentapetalae</taxon>
        <taxon>rosids</taxon>
        <taxon>fabids</taxon>
        <taxon>Fabales</taxon>
        <taxon>Fabaceae</taxon>
        <taxon>Cercidoideae</taxon>
        <taxon>Cercideae</taxon>
        <taxon>Bauhiniinae</taxon>
        <taxon>Bauhinia</taxon>
    </lineage>
</organism>
<sequence length="369" mass="42850">MSDNNLVIEIEAILAEAKPRITEDCYIYRVPYDIHQVNVDAYTPMFISIGPFHHFDQQLQNMEKLKHVYFKQFGAQSNTKLEDLIHTVKEEEPRLRCCYSENLEMSTDKLVKVMLVDACFIVELFYQNCHNGWRNLMKPNLLFSISLDLLLLENQTEFSANFTTCHFTDLLRTFHLQNPSPNREGLMGVKPIPTATAFSEAGGKFKTNESKCILDWQFEKGCLTIPSIALDNTNEILFRNMVALEQCHYPDGGYITDYVWAMDFLINTVEYVDILNKNGILIRWIGDDAELAKMFNSLTTNVLKEDFNSQYFGLFEEMNVFYYDRWHQMRATLKRDYCNTPWRTLATCAAIAILFLTLTQSIFSILQAV</sequence>
<comment type="caution">
    <text evidence="1">The sequence shown here is derived from an EMBL/GenBank/DDBJ whole genome shotgun (WGS) entry which is preliminary data.</text>
</comment>
<evidence type="ECO:0000313" key="2">
    <source>
        <dbReference type="Proteomes" id="UP000828941"/>
    </source>
</evidence>